<accession>A0A1X9VNX4</accession>
<evidence type="ECO:0000256" key="5">
    <source>
        <dbReference type="ARBA" id="ARBA00022840"/>
    </source>
</evidence>
<dbReference type="GO" id="GO:0005524">
    <property type="term" value="F:ATP binding"/>
    <property type="evidence" value="ECO:0007669"/>
    <property type="project" value="UniProtKB-KW"/>
</dbReference>
<keyword evidence="2" id="KW-0808">Transferase</keyword>
<sequence length="259" mass="29949">MIGMKFTYKMISDPTINDSKYKCVKKFEGNEHNKVCVVTNFEKNYVVKKVKSREELTLEYTMGKVLDHSSILSVFDVDFSNNVMCMEYFESQDLFDIISNGVMVNKLGIWEQLLVVIEYLHENGIAHCDIKLENVLVNKNNELRLIDFGSARNADSLTNTLFGTLGCWSPEQYDGFFVVPKKVDMWCLGLMFYTLFTDKCLWDQPEDKQWNQYIYDGLDSLLIDDDLSDNVKSILHGTLSGEKKRMSIQELRAIKLGDF</sequence>
<proteinExistence type="predicted"/>
<gene>
    <name evidence="7" type="ORF">SAGO17_0092</name>
</gene>
<dbReference type="SMART" id="SM00220">
    <property type="entry name" value="S_TKc"/>
    <property type="match status" value="1"/>
</dbReference>
<dbReference type="GO" id="GO:0035556">
    <property type="term" value="P:intracellular signal transduction"/>
    <property type="evidence" value="ECO:0007669"/>
    <property type="project" value="TreeGrafter"/>
</dbReference>
<dbReference type="EMBL" id="KY565526">
    <property type="protein sequence ID" value="ARR75010.1"/>
    <property type="molecule type" value="Genomic_DNA"/>
</dbReference>
<dbReference type="Pfam" id="PF00069">
    <property type="entry name" value="Pkinase"/>
    <property type="match status" value="1"/>
</dbReference>
<dbReference type="PROSITE" id="PS00108">
    <property type="entry name" value="PROTEIN_KINASE_ST"/>
    <property type="match status" value="1"/>
</dbReference>
<dbReference type="GO" id="GO:0004674">
    <property type="term" value="F:protein serine/threonine kinase activity"/>
    <property type="evidence" value="ECO:0007669"/>
    <property type="project" value="UniProtKB-KW"/>
</dbReference>
<keyword evidence="3" id="KW-0547">Nucleotide-binding</keyword>
<dbReference type="PROSITE" id="PS50011">
    <property type="entry name" value="PROTEIN_KINASE_DOM"/>
    <property type="match status" value="1"/>
</dbReference>
<dbReference type="Gene3D" id="1.10.510.10">
    <property type="entry name" value="Transferase(Phosphotransferase) domain 1"/>
    <property type="match status" value="1"/>
</dbReference>
<name>A0A1X9VNX4_9VIRU</name>
<protein>
    <submittedName>
        <fullName evidence="7">Putative serine/threonine protein kinase</fullName>
    </submittedName>
</protein>
<keyword evidence="1 7" id="KW-0723">Serine/threonine-protein kinase</keyword>
<dbReference type="PANTHER" id="PTHR24346">
    <property type="entry name" value="MAP/MICROTUBULE AFFINITY-REGULATING KINASE"/>
    <property type="match status" value="1"/>
</dbReference>
<organism evidence="7">
    <name type="scientific">Mimivirus AB-566-O17</name>
    <dbReference type="NCBI Taxonomy" id="1988039"/>
    <lineage>
        <taxon>Viruses</taxon>
        <taxon>Varidnaviria</taxon>
        <taxon>Bamfordvirae</taxon>
        <taxon>Nucleocytoviricota</taxon>
        <taxon>Megaviricetes</taxon>
        <taxon>Imitervirales</taxon>
        <taxon>Mimiviridae</taxon>
        <taxon>Megamimivirinae</taxon>
        <taxon>Mimivirus</taxon>
    </lineage>
</organism>
<evidence type="ECO:0000313" key="7">
    <source>
        <dbReference type="EMBL" id="ARR75010.1"/>
    </source>
</evidence>
<dbReference type="InterPro" id="IPR008271">
    <property type="entry name" value="Ser/Thr_kinase_AS"/>
</dbReference>
<dbReference type="InterPro" id="IPR000719">
    <property type="entry name" value="Prot_kinase_dom"/>
</dbReference>
<evidence type="ECO:0000256" key="1">
    <source>
        <dbReference type="ARBA" id="ARBA00022527"/>
    </source>
</evidence>
<evidence type="ECO:0000256" key="2">
    <source>
        <dbReference type="ARBA" id="ARBA00022679"/>
    </source>
</evidence>
<dbReference type="SUPFAM" id="SSF56112">
    <property type="entry name" value="Protein kinase-like (PK-like)"/>
    <property type="match status" value="1"/>
</dbReference>
<feature type="domain" description="Protein kinase" evidence="6">
    <location>
        <begin position="1"/>
        <end position="259"/>
    </location>
</feature>
<evidence type="ECO:0000256" key="4">
    <source>
        <dbReference type="ARBA" id="ARBA00022777"/>
    </source>
</evidence>
<keyword evidence="4 7" id="KW-0418">Kinase</keyword>
<dbReference type="PANTHER" id="PTHR24346:SF82">
    <property type="entry name" value="KP78A-RELATED"/>
    <property type="match status" value="1"/>
</dbReference>
<dbReference type="InterPro" id="IPR011009">
    <property type="entry name" value="Kinase-like_dom_sf"/>
</dbReference>
<evidence type="ECO:0000256" key="3">
    <source>
        <dbReference type="ARBA" id="ARBA00022741"/>
    </source>
</evidence>
<dbReference type="CDD" id="cd00180">
    <property type="entry name" value="PKc"/>
    <property type="match status" value="1"/>
</dbReference>
<evidence type="ECO:0000259" key="6">
    <source>
        <dbReference type="PROSITE" id="PS50011"/>
    </source>
</evidence>
<reference evidence="7" key="1">
    <citation type="journal article" date="2017" name="ISME J.">
        <title>Genomic exploration of individual giant ocean viruses.</title>
        <authorList>
            <person name="Wilson W.H."/>
            <person name="Gilg I.C."/>
            <person name="Moniruzzaman M."/>
            <person name="Field E.K."/>
            <person name="Koren S."/>
            <person name="LeCleir G.R."/>
            <person name="Martinez Martinez J."/>
            <person name="Poulton N.J."/>
            <person name="Swan B.K."/>
            <person name="Stepanauskas R."/>
            <person name="Wilhelm S.W."/>
        </authorList>
    </citation>
    <scope>NUCLEOTIDE SEQUENCE</scope>
</reference>
<keyword evidence="5" id="KW-0067">ATP-binding</keyword>